<dbReference type="EMBL" id="JAQOSO010000040">
    <property type="protein sequence ID" value="MDJ1174071.1"/>
    <property type="molecule type" value="Genomic_DNA"/>
</dbReference>
<organism evidence="1 2">
    <name type="scientific">Roseofilum capinflatum BLCC-M114</name>
    <dbReference type="NCBI Taxonomy" id="3022440"/>
    <lineage>
        <taxon>Bacteria</taxon>
        <taxon>Bacillati</taxon>
        <taxon>Cyanobacteriota</taxon>
        <taxon>Cyanophyceae</taxon>
        <taxon>Desertifilales</taxon>
        <taxon>Desertifilaceae</taxon>
        <taxon>Roseofilum</taxon>
        <taxon>Roseofilum capinflatum</taxon>
    </lineage>
</organism>
<sequence>MSYPSLTVPENVGFEQAIALTQTFLDLLEQGEVSEAVIETTVSALVKTQNGARGFFVTYLTDERALSDRPTPAVIRGLQSSPEMVSELLVKNVAMSTAMAITHTRNQNPDLAASSQQVRDRSSHLMTQLQLPEVKDKAQQLYESAQTGTGAYQGFLERWGYDAEQKQAIQAALEQIIPNLEKNARL</sequence>
<dbReference type="InterPro" id="IPR016780">
    <property type="entry name" value="UCP020893"/>
</dbReference>
<keyword evidence="2" id="KW-1185">Reference proteome</keyword>
<protein>
    <submittedName>
        <fullName evidence="1">Uncharacterized protein</fullName>
    </submittedName>
</protein>
<reference evidence="1 2" key="1">
    <citation type="submission" date="2023-01" db="EMBL/GenBank/DDBJ databases">
        <title>Novel diversity within Roseofilum (Cyanobacteria; Desertifilaceae) from marine benthic mats with descriptions of four novel species.</title>
        <authorList>
            <person name="Wang Y."/>
            <person name="Berthold D.E."/>
            <person name="Hu J."/>
            <person name="Lefler F.W."/>
            <person name="Laughinghouse H.D. IV."/>
        </authorList>
    </citation>
    <scope>NUCLEOTIDE SEQUENCE [LARGE SCALE GENOMIC DNA]</scope>
    <source>
        <strain evidence="1 2">BLCC-M114</strain>
    </source>
</reference>
<accession>A0ABT7B4M1</accession>
<evidence type="ECO:0000313" key="2">
    <source>
        <dbReference type="Proteomes" id="UP001235849"/>
    </source>
</evidence>
<name>A0ABT7B4M1_9CYAN</name>
<gene>
    <name evidence="1" type="ORF">PMG25_08200</name>
</gene>
<dbReference type="RefSeq" id="WP_283766412.1">
    <property type="nucleotide sequence ID" value="NZ_JAQOSO010000040.1"/>
</dbReference>
<evidence type="ECO:0000313" key="1">
    <source>
        <dbReference type="EMBL" id="MDJ1174071.1"/>
    </source>
</evidence>
<proteinExistence type="predicted"/>
<comment type="caution">
    <text evidence="1">The sequence shown here is derived from an EMBL/GenBank/DDBJ whole genome shotgun (WGS) entry which is preliminary data.</text>
</comment>
<dbReference type="PIRSF" id="PIRSF020893">
    <property type="entry name" value="UCP020893"/>
    <property type="match status" value="1"/>
</dbReference>
<dbReference type="Proteomes" id="UP001235849">
    <property type="component" value="Unassembled WGS sequence"/>
</dbReference>